<accession>A0A347UH09</accession>
<name>A0A347UH09_9RHOB</name>
<dbReference type="OrthoDB" id="9812459at2"/>
<evidence type="ECO:0000313" key="3">
    <source>
        <dbReference type="Proteomes" id="UP000261704"/>
    </source>
</evidence>
<evidence type="ECO:0000256" key="1">
    <source>
        <dbReference type="SAM" id="MobiDB-lite"/>
    </source>
</evidence>
<dbReference type="EMBL" id="CP032125">
    <property type="protein sequence ID" value="AXX98137.1"/>
    <property type="molecule type" value="Genomic_DNA"/>
</dbReference>
<dbReference type="Proteomes" id="UP000261704">
    <property type="component" value="Chromosome"/>
</dbReference>
<gene>
    <name evidence="2" type="ORF">BAR1_09465</name>
</gene>
<dbReference type="Pfam" id="PF10116">
    <property type="entry name" value="Host_attach"/>
    <property type="match status" value="1"/>
</dbReference>
<protein>
    <submittedName>
        <fullName evidence="2">Host attachment protein</fullName>
    </submittedName>
</protein>
<dbReference type="KEGG" id="pamo:BAR1_09465"/>
<evidence type="ECO:0000313" key="2">
    <source>
        <dbReference type="EMBL" id="AXX98137.1"/>
    </source>
</evidence>
<proteinExistence type="predicted"/>
<dbReference type="AlphaFoldDB" id="A0A347UH09"/>
<keyword evidence="3" id="KW-1185">Reference proteome</keyword>
<sequence length="180" mass="19719">MGGFVISAIIIPRGYATFDMARPDRGCNFSMRKSVMKTRRTWILITDSASAHILENTGPGKGLKKLDGKVWHAQQKDAYESPQGMTNNSVGRSMHRMAPHSSSNKEESAFAKDIAVRLSKAHAAGEFDDLVLAAPPGMLGLLRPHLDDKLQASVIAELPKDLVKTPEIDLKKHFTDVLAL</sequence>
<dbReference type="InterPro" id="IPR019291">
    <property type="entry name" value="Host_attachment_protein"/>
</dbReference>
<feature type="region of interest" description="Disordered" evidence="1">
    <location>
        <begin position="80"/>
        <end position="106"/>
    </location>
</feature>
<organism evidence="2 3">
    <name type="scientific">Profundibacter amoris</name>
    <dbReference type="NCBI Taxonomy" id="2171755"/>
    <lineage>
        <taxon>Bacteria</taxon>
        <taxon>Pseudomonadati</taxon>
        <taxon>Pseudomonadota</taxon>
        <taxon>Alphaproteobacteria</taxon>
        <taxon>Rhodobacterales</taxon>
        <taxon>Paracoccaceae</taxon>
        <taxon>Profundibacter</taxon>
    </lineage>
</organism>
<reference evidence="2 3" key="1">
    <citation type="submission" date="2018-09" db="EMBL/GenBank/DDBJ databases">
        <title>Profundibacter amoris BAR1 gen. nov., sp. nov., a new member of the Roseobacter clade isolated at Lokis Castle Vent Field on the Arctic Mid-Oceanic Ridge.</title>
        <authorList>
            <person name="Le Moine Bauer S."/>
            <person name="Sjoeberg A.G."/>
            <person name="L'Haridon S."/>
            <person name="Stokke R."/>
            <person name="Roalkvam I."/>
            <person name="Steen I.H."/>
            <person name="Dahle H."/>
        </authorList>
    </citation>
    <scope>NUCLEOTIDE SEQUENCE [LARGE SCALE GENOMIC DNA]</scope>
    <source>
        <strain evidence="2 3">BAR1</strain>
    </source>
</reference>